<keyword evidence="4" id="KW-1185">Reference proteome</keyword>
<accession>A0A5B6UI37</accession>
<proteinExistence type="predicted"/>
<evidence type="ECO:0000313" key="3">
    <source>
        <dbReference type="EMBL" id="KAA3456224.1"/>
    </source>
</evidence>
<protein>
    <submittedName>
        <fullName evidence="3">F-box protein PP2-A12-like</fullName>
    </submittedName>
</protein>
<reference evidence="4" key="1">
    <citation type="journal article" date="2019" name="Plant Biotechnol. J.">
        <title>Genome sequencing of the Australian wild diploid species Gossypium australe highlights disease resistance and delayed gland morphogenesis.</title>
        <authorList>
            <person name="Cai Y."/>
            <person name="Cai X."/>
            <person name="Wang Q."/>
            <person name="Wang P."/>
            <person name="Zhang Y."/>
            <person name="Cai C."/>
            <person name="Xu Y."/>
            <person name="Wang K."/>
            <person name="Zhou Z."/>
            <person name="Wang C."/>
            <person name="Geng S."/>
            <person name="Li B."/>
            <person name="Dong Q."/>
            <person name="Hou Y."/>
            <person name="Wang H."/>
            <person name="Ai P."/>
            <person name="Liu Z."/>
            <person name="Yi F."/>
            <person name="Sun M."/>
            <person name="An G."/>
            <person name="Cheng J."/>
            <person name="Zhang Y."/>
            <person name="Shi Q."/>
            <person name="Xie Y."/>
            <person name="Shi X."/>
            <person name="Chang Y."/>
            <person name="Huang F."/>
            <person name="Chen Y."/>
            <person name="Hong S."/>
            <person name="Mi L."/>
            <person name="Sun Q."/>
            <person name="Zhang L."/>
            <person name="Zhou B."/>
            <person name="Peng R."/>
            <person name="Zhang X."/>
            <person name="Liu F."/>
        </authorList>
    </citation>
    <scope>NUCLEOTIDE SEQUENCE [LARGE SCALE GENOMIC DNA]</scope>
    <source>
        <strain evidence="4">cv. PA1801</strain>
    </source>
</reference>
<dbReference type="SUPFAM" id="SSF81383">
    <property type="entry name" value="F-box domain"/>
    <property type="match status" value="1"/>
</dbReference>
<dbReference type="InterPro" id="IPR001810">
    <property type="entry name" value="F-box_dom"/>
</dbReference>
<evidence type="ECO:0000313" key="4">
    <source>
        <dbReference type="Proteomes" id="UP000325315"/>
    </source>
</evidence>
<dbReference type="Pfam" id="PF14299">
    <property type="entry name" value="PP2"/>
    <property type="match status" value="1"/>
</dbReference>
<evidence type="ECO:0000256" key="1">
    <source>
        <dbReference type="SAM" id="Phobius"/>
    </source>
</evidence>
<organism evidence="3 4">
    <name type="scientific">Gossypium australe</name>
    <dbReference type="NCBI Taxonomy" id="47621"/>
    <lineage>
        <taxon>Eukaryota</taxon>
        <taxon>Viridiplantae</taxon>
        <taxon>Streptophyta</taxon>
        <taxon>Embryophyta</taxon>
        <taxon>Tracheophyta</taxon>
        <taxon>Spermatophyta</taxon>
        <taxon>Magnoliopsida</taxon>
        <taxon>eudicotyledons</taxon>
        <taxon>Gunneridae</taxon>
        <taxon>Pentapetalae</taxon>
        <taxon>rosids</taxon>
        <taxon>malvids</taxon>
        <taxon>Malvales</taxon>
        <taxon>Malvaceae</taxon>
        <taxon>Malvoideae</taxon>
        <taxon>Gossypium</taxon>
    </lineage>
</organism>
<dbReference type="AlphaFoldDB" id="A0A5B6UI37"/>
<dbReference type="PANTHER" id="PTHR31960">
    <property type="entry name" value="F-BOX PROTEIN PP2-A15"/>
    <property type="match status" value="1"/>
</dbReference>
<keyword evidence="1" id="KW-0812">Transmembrane</keyword>
<dbReference type="InterPro" id="IPR008949">
    <property type="entry name" value="Isoprenoid_synthase_dom_sf"/>
</dbReference>
<feature type="domain" description="F-box" evidence="2">
    <location>
        <begin position="22"/>
        <end position="68"/>
    </location>
</feature>
<keyword evidence="1" id="KW-1133">Transmembrane helix</keyword>
<sequence length="413" mass="46793">MGAYFSALFINQGGLSSVSSSSPSLGDLPESCVASIIGYLDPPEICKLGKLNRAFRGASWADFVWESKLPSNYQVLVDKILTFVPENLGKREIYSLLCTTNTLDGGTKKVWLDKSSGGLCMSISSKGLHITGIDDRRYWNHIPTDESRVIVGIDGVEMECWMLMSISVPLQFRFHSIAYLQQTWWFEVDGEVEFPFPAGSYSVFFRLQLGRSSKRFGRRICNSEHIHGWDKKPVRFQLWTSDGQHARSQCTLNEPGKWFHYHIGDFNVENSNSSTKIKLSMTQIDCTHTKGGLCLDSVVIYPSKYREKLKQKGFLRIISHSCSFLGAKHYLNQPISKFVCDIRLMYIMIMMCCFTSGFLLADKVTYPKLIGIEKSKEFAEKLRSDSLELLQGFDSEKAAPLIALANYITYRQS</sequence>
<dbReference type="InterPro" id="IPR036047">
    <property type="entry name" value="F-box-like_dom_sf"/>
</dbReference>
<dbReference type="Proteomes" id="UP000325315">
    <property type="component" value="Unassembled WGS sequence"/>
</dbReference>
<dbReference type="PANTHER" id="PTHR31960:SF22">
    <property type="entry name" value="F-BOX PROTEIN PP2-A12"/>
    <property type="match status" value="1"/>
</dbReference>
<gene>
    <name evidence="3" type="ORF">EPI10_019162</name>
</gene>
<evidence type="ECO:0000259" key="2">
    <source>
        <dbReference type="PROSITE" id="PS50181"/>
    </source>
</evidence>
<dbReference type="InterPro" id="IPR025886">
    <property type="entry name" value="PP2-like"/>
</dbReference>
<feature type="transmembrane region" description="Helical" evidence="1">
    <location>
        <begin position="344"/>
        <end position="361"/>
    </location>
</feature>
<dbReference type="OrthoDB" id="9970274at2759"/>
<comment type="caution">
    <text evidence="3">The sequence shown here is derived from an EMBL/GenBank/DDBJ whole genome shotgun (WGS) entry which is preliminary data.</text>
</comment>
<keyword evidence="1" id="KW-0472">Membrane</keyword>
<dbReference type="EMBL" id="SMMG02000012">
    <property type="protein sequence ID" value="KAA3456224.1"/>
    <property type="molecule type" value="Genomic_DNA"/>
</dbReference>
<dbReference type="CDD" id="cd22162">
    <property type="entry name" value="F-box_AtSKIP3-like"/>
    <property type="match status" value="1"/>
</dbReference>
<name>A0A5B6UI37_9ROSI</name>
<dbReference type="PROSITE" id="PS50181">
    <property type="entry name" value="FBOX"/>
    <property type="match status" value="1"/>
</dbReference>
<dbReference type="Gene3D" id="1.10.600.10">
    <property type="entry name" value="Farnesyl Diphosphate Synthase"/>
    <property type="match status" value="1"/>
</dbReference>